<reference evidence="4 5" key="1">
    <citation type="submission" date="2023-12" db="EMBL/GenBank/DDBJ databases">
        <title>Sinomonas terricola sp. nov, isolated from litchi orchard soil in Guangdong, PR China.</title>
        <authorList>
            <person name="Jiaxin W."/>
            <person name="Yang Z."/>
            <person name="Honghui Z."/>
        </authorList>
    </citation>
    <scope>NUCLEOTIDE SEQUENCE [LARGE SCALE GENOMIC DNA]</scope>
    <source>
        <strain evidence="4 5">JGH33</strain>
    </source>
</reference>
<dbReference type="Proteomes" id="UP001304769">
    <property type="component" value="Unassembled WGS sequence"/>
</dbReference>
<name>A0ABU5TB08_9MICC</name>
<keyword evidence="2" id="KW-0067">ATP-binding</keyword>
<sequence length="604" mass="63941">MREKIVPPLVPHAVAQNITDFVVEQAEKPSNPALFARRDAAGAWQDIRAKEFRADVERIAKGLIASGIGAGDRIGIMARTCYEWALVDFAIWFAGGVSVPIYETSSPSQIAWNLGNSGAIAAFGETAQHEDAIRVAVDSEGLGVTNVWQMTPAGLDVLRTAGTAVGDDELEARRSAATLDSLATIIYTSGTLGRPKGCELTHGNFVGLSENAIAAVSEVFATGAKTIMFLPLAHVFARFISVLAVAAGVQVGHTPDIKNLLPDLQSFQPTFILAVPRVFEKVYNSASTKAENEGKGKIFHAAAETAIAWSAAHDDGGRPGAALRLRHLLFDALVYRKLRAAMGGHIRYAVSGGGPLGKRLGHFFHGIGLLVLEGYGLTETTAPISVNTPSLVKIGTVGAPLPGNAVRIADDGEILAKGVCVMRGYYNLPELQAETFTDGWFHTGDIGELDADGFIAITGRKKEIIVTAGGKNVAPAQLEDQIRADALVSQVVVVGEGRPFIAALVTLDEEALPGWLDRHGQPPMSLAEAAANGLVLEHVQSVVDRANSSVSKAEAIKAFRVVPTDFTEESGHLTPSLKVKRAKVMADFGSVVEEIYAAPKPSVV</sequence>
<protein>
    <submittedName>
        <fullName evidence="4">AMP-dependent synthetase/ligase</fullName>
    </submittedName>
</protein>
<dbReference type="Pfam" id="PF23562">
    <property type="entry name" value="AMP-binding_C_3"/>
    <property type="match status" value="1"/>
</dbReference>
<dbReference type="PANTHER" id="PTHR43272">
    <property type="entry name" value="LONG-CHAIN-FATTY-ACID--COA LIGASE"/>
    <property type="match status" value="1"/>
</dbReference>
<keyword evidence="5" id="KW-1185">Reference proteome</keyword>
<keyword evidence="1" id="KW-0547">Nucleotide-binding</keyword>
<evidence type="ECO:0000313" key="4">
    <source>
        <dbReference type="EMBL" id="MEA5456864.1"/>
    </source>
</evidence>
<feature type="domain" description="AMP-dependent synthetase/ligase" evidence="3">
    <location>
        <begin position="26"/>
        <end position="426"/>
    </location>
</feature>
<dbReference type="SUPFAM" id="SSF56801">
    <property type="entry name" value="Acetyl-CoA synthetase-like"/>
    <property type="match status" value="1"/>
</dbReference>
<evidence type="ECO:0000259" key="3">
    <source>
        <dbReference type="Pfam" id="PF00501"/>
    </source>
</evidence>
<dbReference type="InterPro" id="IPR042099">
    <property type="entry name" value="ANL_N_sf"/>
</dbReference>
<dbReference type="PANTHER" id="PTHR43272:SF33">
    <property type="entry name" value="AMP-BINDING DOMAIN-CONTAINING PROTEIN-RELATED"/>
    <property type="match status" value="1"/>
</dbReference>
<evidence type="ECO:0000313" key="5">
    <source>
        <dbReference type="Proteomes" id="UP001304769"/>
    </source>
</evidence>
<dbReference type="Pfam" id="PF00501">
    <property type="entry name" value="AMP-binding"/>
    <property type="match status" value="1"/>
</dbReference>
<dbReference type="EMBL" id="JAYGGQ010000018">
    <property type="protein sequence ID" value="MEA5456864.1"/>
    <property type="molecule type" value="Genomic_DNA"/>
</dbReference>
<evidence type="ECO:0000256" key="2">
    <source>
        <dbReference type="ARBA" id="ARBA00022840"/>
    </source>
</evidence>
<dbReference type="InterPro" id="IPR000873">
    <property type="entry name" value="AMP-dep_synth/lig_dom"/>
</dbReference>
<dbReference type="Gene3D" id="3.40.50.12780">
    <property type="entry name" value="N-terminal domain of ligase-like"/>
    <property type="match status" value="1"/>
</dbReference>
<dbReference type="RefSeq" id="WP_323280770.1">
    <property type="nucleotide sequence ID" value="NZ_JAYGGQ010000018.1"/>
</dbReference>
<organism evidence="4 5">
    <name type="scientific">Sinomonas terricola</name>
    <dbReference type="NCBI Taxonomy" id="3110330"/>
    <lineage>
        <taxon>Bacteria</taxon>
        <taxon>Bacillati</taxon>
        <taxon>Actinomycetota</taxon>
        <taxon>Actinomycetes</taxon>
        <taxon>Micrococcales</taxon>
        <taxon>Micrococcaceae</taxon>
        <taxon>Sinomonas</taxon>
    </lineage>
</organism>
<accession>A0ABU5TB08</accession>
<evidence type="ECO:0000256" key="1">
    <source>
        <dbReference type="ARBA" id="ARBA00022741"/>
    </source>
</evidence>
<dbReference type="CDD" id="cd05907">
    <property type="entry name" value="VL_LC_FACS_like"/>
    <property type="match status" value="1"/>
</dbReference>
<comment type="caution">
    <text evidence="4">The sequence shown here is derived from an EMBL/GenBank/DDBJ whole genome shotgun (WGS) entry which is preliminary data.</text>
</comment>
<gene>
    <name evidence="4" type="ORF">SPF06_19250</name>
</gene>
<proteinExistence type="predicted"/>